<gene>
    <name evidence="2" type="ORF">SPARVUS_LOCUS13746264</name>
</gene>
<sequence length="90" mass="10162">MRQQAGMAVTRMQARCRTVGAAAGKYGSNQDTSQMQQSQTSWVRIKRANQVQGSRQADSQGQPGSVQAEFSFSQDQIRYRQQNQVMECRM</sequence>
<proteinExistence type="predicted"/>
<accession>A0ABN9GA42</accession>
<comment type="caution">
    <text evidence="2">The sequence shown here is derived from an EMBL/GenBank/DDBJ whole genome shotgun (WGS) entry which is preliminary data.</text>
</comment>
<protein>
    <submittedName>
        <fullName evidence="2">Uncharacterized protein</fullName>
    </submittedName>
</protein>
<feature type="non-terminal residue" evidence="2">
    <location>
        <position position="90"/>
    </location>
</feature>
<name>A0ABN9GA42_9NEOB</name>
<organism evidence="2 3">
    <name type="scientific">Staurois parvus</name>
    <dbReference type="NCBI Taxonomy" id="386267"/>
    <lineage>
        <taxon>Eukaryota</taxon>
        <taxon>Metazoa</taxon>
        <taxon>Chordata</taxon>
        <taxon>Craniata</taxon>
        <taxon>Vertebrata</taxon>
        <taxon>Euteleostomi</taxon>
        <taxon>Amphibia</taxon>
        <taxon>Batrachia</taxon>
        <taxon>Anura</taxon>
        <taxon>Neobatrachia</taxon>
        <taxon>Ranoidea</taxon>
        <taxon>Ranidae</taxon>
        <taxon>Staurois</taxon>
    </lineage>
</organism>
<evidence type="ECO:0000313" key="3">
    <source>
        <dbReference type="Proteomes" id="UP001162483"/>
    </source>
</evidence>
<dbReference type="EMBL" id="CATNWA010018256">
    <property type="protein sequence ID" value="CAI9606265.1"/>
    <property type="molecule type" value="Genomic_DNA"/>
</dbReference>
<keyword evidence="3" id="KW-1185">Reference proteome</keyword>
<reference evidence="2" key="1">
    <citation type="submission" date="2023-05" db="EMBL/GenBank/DDBJ databases">
        <authorList>
            <person name="Stuckert A."/>
        </authorList>
    </citation>
    <scope>NUCLEOTIDE SEQUENCE</scope>
</reference>
<feature type="compositionally biased region" description="Polar residues" evidence="1">
    <location>
        <begin position="49"/>
        <end position="70"/>
    </location>
</feature>
<evidence type="ECO:0000256" key="1">
    <source>
        <dbReference type="SAM" id="MobiDB-lite"/>
    </source>
</evidence>
<evidence type="ECO:0000313" key="2">
    <source>
        <dbReference type="EMBL" id="CAI9606265.1"/>
    </source>
</evidence>
<dbReference type="Proteomes" id="UP001162483">
    <property type="component" value="Unassembled WGS sequence"/>
</dbReference>
<feature type="region of interest" description="Disordered" evidence="1">
    <location>
        <begin position="48"/>
        <end position="70"/>
    </location>
</feature>